<name>A0A4Y9XSE4_9AGAM</name>
<sequence>MNELLIGIVVAAINPANVSGTAKRPLLAPHTAPPTTTMEVDMHSPSFRTLRTDNTLKRSRSPDTPTPADRPSKRISLYVHGDTCMPRVLAYAVRQPARGDLCRGLEHRARGALGRADPQPQHRGWSPICTTIPRLR</sequence>
<protein>
    <submittedName>
        <fullName evidence="2">Uncharacterized protein</fullName>
    </submittedName>
</protein>
<comment type="caution">
    <text evidence="2">The sequence shown here is derived from an EMBL/GenBank/DDBJ whole genome shotgun (WGS) entry which is preliminary data.</text>
</comment>
<evidence type="ECO:0000313" key="2">
    <source>
        <dbReference type="EMBL" id="TFY52101.1"/>
    </source>
</evidence>
<dbReference type="AlphaFoldDB" id="A0A4Y9XSE4"/>
<evidence type="ECO:0000256" key="1">
    <source>
        <dbReference type="SAM" id="MobiDB-lite"/>
    </source>
</evidence>
<reference evidence="2 3" key="1">
    <citation type="submission" date="2019-02" db="EMBL/GenBank/DDBJ databases">
        <title>Genome sequencing of the rare red list fungi Dentipellis fragilis.</title>
        <authorList>
            <person name="Buettner E."/>
            <person name="Kellner H."/>
        </authorList>
    </citation>
    <scope>NUCLEOTIDE SEQUENCE [LARGE SCALE GENOMIC DNA]</scope>
    <source>
        <strain evidence="2 3">DSM 105465</strain>
    </source>
</reference>
<dbReference type="Proteomes" id="UP000298327">
    <property type="component" value="Unassembled WGS sequence"/>
</dbReference>
<feature type="compositionally biased region" description="Low complexity" evidence="1">
    <location>
        <begin position="25"/>
        <end position="37"/>
    </location>
</feature>
<dbReference type="OrthoDB" id="3200438at2759"/>
<evidence type="ECO:0000313" key="3">
    <source>
        <dbReference type="Proteomes" id="UP000298327"/>
    </source>
</evidence>
<gene>
    <name evidence="2" type="ORF">EVG20_g10705</name>
</gene>
<feature type="region of interest" description="Disordered" evidence="1">
    <location>
        <begin position="21"/>
        <end position="73"/>
    </location>
</feature>
<dbReference type="EMBL" id="SEOQ01001372">
    <property type="protein sequence ID" value="TFY52101.1"/>
    <property type="molecule type" value="Genomic_DNA"/>
</dbReference>
<keyword evidence="3" id="KW-1185">Reference proteome</keyword>
<accession>A0A4Y9XSE4</accession>
<organism evidence="2 3">
    <name type="scientific">Dentipellis fragilis</name>
    <dbReference type="NCBI Taxonomy" id="205917"/>
    <lineage>
        <taxon>Eukaryota</taxon>
        <taxon>Fungi</taxon>
        <taxon>Dikarya</taxon>
        <taxon>Basidiomycota</taxon>
        <taxon>Agaricomycotina</taxon>
        <taxon>Agaricomycetes</taxon>
        <taxon>Russulales</taxon>
        <taxon>Hericiaceae</taxon>
        <taxon>Dentipellis</taxon>
    </lineage>
</organism>
<proteinExistence type="predicted"/>